<dbReference type="Proteomes" id="UP001501771">
    <property type="component" value="Unassembled WGS sequence"/>
</dbReference>
<protein>
    <submittedName>
        <fullName evidence="4">DUF6049 family protein</fullName>
    </submittedName>
</protein>
<feature type="compositionally biased region" description="Polar residues" evidence="1">
    <location>
        <begin position="291"/>
        <end position="300"/>
    </location>
</feature>
<name>A0ABN2ZFT2_9ACTN</name>
<feature type="compositionally biased region" description="Polar residues" evidence="1">
    <location>
        <begin position="30"/>
        <end position="46"/>
    </location>
</feature>
<comment type="caution">
    <text evidence="4">The sequence shown here is derived from an EMBL/GenBank/DDBJ whole genome shotgun (WGS) entry which is preliminary data.</text>
</comment>
<keyword evidence="2" id="KW-1133">Transmembrane helix</keyword>
<feature type="transmembrane region" description="Helical" evidence="2">
    <location>
        <begin position="695"/>
        <end position="716"/>
    </location>
</feature>
<dbReference type="InterPro" id="IPR046112">
    <property type="entry name" value="DUF6049"/>
</dbReference>
<keyword evidence="3" id="KW-0732">Signal</keyword>
<keyword evidence="5" id="KW-1185">Reference proteome</keyword>
<feature type="signal peptide" evidence="3">
    <location>
        <begin position="1"/>
        <end position="26"/>
    </location>
</feature>
<dbReference type="RefSeq" id="WP_344149007.1">
    <property type="nucleotide sequence ID" value="NZ_BAAAQR010000002.1"/>
</dbReference>
<reference evidence="4 5" key="1">
    <citation type="journal article" date="2019" name="Int. J. Syst. Evol. Microbiol.">
        <title>The Global Catalogue of Microorganisms (GCM) 10K type strain sequencing project: providing services to taxonomists for standard genome sequencing and annotation.</title>
        <authorList>
            <consortium name="The Broad Institute Genomics Platform"/>
            <consortium name="The Broad Institute Genome Sequencing Center for Infectious Disease"/>
            <person name="Wu L."/>
            <person name="Ma J."/>
        </authorList>
    </citation>
    <scope>NUCLEOTIDE SEQUENCE [LARGE SCALE GENOMIC DNA]</scope>
    <source>
        <strain evidence="4 5">JCM 16022</strain>
    </source>
</reference>
<keyword evidence="2" id="KW-0812">Transmembrane</keyword>
<sequence>MLRPTTLLPALVAVAATLAGVSPATAATDPEQTASTESTVHPTQVHTRAVHARRPAAERTPLSVTIDSLNPSYVPRRGPVRVTGSVTNEDDAAWTKVYTFAFLGGTPIRSSAELADAGDVDPTTDVGARITDPGSYDTIARIGPGETMQFSITLPHRLLDVTEPGVYWFGVHALGTGPDGRLDGADGRARTFLPLVPRTKEAVDTALVLPLRRTVSYAPDGSVEDVEGWNAALSPGGRLRSMVDLGAAAGFRPITWLVDPGLPDVVRTLTLGNPPRSLAPDLTEADGGGQTPQTDPSASPSGEGDSGEAAGQTQALADVTESGNAWLDRLHEALDGPEILALPYGDVDVSAAAERGPGLYRRARKRSGNELAPWGLPMTPAVASPGGYLDPSALGPTPGRSTVLVTDKMFGADPPAVAETKGARLVTTSTDAATGGPGPDDPLAPVAMRQRILAEAALRLLSPHPTPLVVVLPSYWNPSSTIGFFEGLDVDWLHLTTVSDVAGGIARQVSQEQLDYPPRLDRSELDSANFSSAEALIRAGATLQNVLTDNDSVASTVADQAMRATSYGHRASPDGARAATDRSRAWIEQEMGSIRIDAPPAVTLSSTSGRFAATISNGLDEPVTVSIQALTDEPQAIRGPETVDIGPGGRTSVLLNASFRRLGVHNVTLVVTDADGVPLGSSDQLPIRSAQVSKVIWLILGTGVALLFGAIAVRLFRRVRVASKS</sequence>
<feature type="region of interest" description="Disordered" evidence="1">
    <location>
        <begin position="273"/>
        <end position="315"/>
    </location>
</feature>
<keyword evidence="2" id="KW-0472">Membrane</keyword>
<dbReference type="Pfam" id="PF19516">
    <property type="entry name" value="DUF6049"/>
    <property type="match status" value="1"/>
</dbReference>
<gene>
    <name evidence="4" type="ORF">GCM10009844_11770</name>
</gene>
<evidence type="ECO:0000256" key="1">
    <source>
        <dbReference type="SAM" id="MobiDB-lite"/>
    </source>
</evidence>
<accession>A0ABN2ZFT2</accession>
<evidence type="ECO:0000313" key="5">
    <source>
        <dbReference type="Proteomes" id="UP001501771"/>
    </source>
</evidence>
<evidence type="ECO:0000256" key="3">
    <source>
        <dbReference type="SAM" id="SignalP"/>
    </source>
</evidence>
<proteinExistence type="predicted"/>
<dbReference type="EMBL" id="BAAAQR010000002">
    <property type="protein sequence ID" value="GAA2141363.1"/>
    <property type="molecule type" value="Genomic_DNA"/>
</dbReference>
<evidence type="ECO:0000313" key="4">
    <source>
        <dbReference type="EMBL" id="GAA2141363.1"/>
    </source>
</evidence>
<feature type="chain" id="PRO_5047519933" evidence="3">
    <location>
        <begin position="27"/>
        <end position="725"/>
    </location>
</feature>
<organism evidence="4 5">
    <name type="scientific">Nocardioides koreensis</name>
    <dbReference type="NCBI Taxonomy" id="433651"/>
    <lineage>
        <taxon>Bacteria</taxon>
        <taxon>Bacillati</taxon>
        <taxon>Actinomycetota</taxon>
        <taxon>Actinomycetes</taxon>
        <taxon>Propionibacteriales</taxon>
        <taxon>Nocardioidaceae</taxon>
        <taxon>Nocardioides</taxon>
    </lineage>
</organism>
<feature type="region of interest" description="Disordered" evidence="1">
    <location>
        <begin position="25"/>
        <end position="59"/>
    </location>
</feature>
<evidence type="ECO:0000256" key="2">
    <source>
        <dbReference type="SAM" id="Phobius"/>
    </source>
</evidence>